<dbReference type="Proteomes" id="UP001357485">
    <property type="component" value="Unassembled WGS sequence"/>
</dbReference>
<evidence type="ECO:0000256" key="1">
    <source>
        <dbReference type="SAM" id="MobiDB-lite"/>
    </source>
</evidence>
<dbReference type="EMBL" id="JAVRRA010028139">
    <property type="protein sequence ID" value="KAK5045346.1"/>
    <property type="molecule type" value="Genomic_DNA"/>
</dbReference>
<organism evidence="2 3">
    <name type="scientific">Cryomyces antarcticus</name>
    <dbReference type="NCBI Taxonomy" id="329879"/>
    <lineage>
        <taxon>Eukaryota</taxon>
        <taxon>Fungi</taxon>
        <taxon>Dikarya</taxon>
        <taxon>Ascomycota</taxon>
        <taxon>Pezizomycotina</taxon>
        <taxon>Dothideomycetes</taxon>
        <taxon>Dothideomycetes incertae sedis</taxon>
        <taxon>Cryomyces</taxon>
    </lineage>
</organism>
<name>A0ABR0IVM6_9PEZI</name>
<comment type="caution">
    <text evidence="2">The sequence shown here is derived from an EMBL/GenBank/DDBJ whole genome shotgun (WGS) entry which is preliminary data.</text>
</comment>
<feature type="region of interest" description="Disordered" evidence="1">
    <location>
        <begin position="1"/>
        <end position="47"/>
    </location>
</feature>
<evidence type="ECO:0000313" key="2">
    <source>
        <dbReference type="EMBL" id="KAK5045346.1"/>
    </source>
</evidence>
<keyword evidence="3" id="KW-1185">Reference proteome</keyword>
<feature type="compositionally biased region" description="Basic and acidic residues" evidence="1">
    <location>
        <begin position="8"/>
        <end position="20"/>
    </location>
</feature>
<evidence type="ECO:0000313" key="3">
    <source>
        <dbReference type="Proteomes" id="UP001357485"/>
    </source>
</evidence>
<proteinExistence type="predicted"/>
<accession>A0ABR0IVM6</accession>
<feature type="non-terminal residue" evidence="2">
    <location>
        <position position="76"/>
    </location>
</feature>
<protein>
    <submittedName>
        <fullName evidence="2">Mitochondrial dynamin GTPase Msp1</fullName>
    </submittedName>
</protein>
<reference evidence="2 3" key="1">
    <citation type="submission" date="2023-08" db="EMBL/GenBank/DDBJ databases">
        <title>Black Yeasts Isolated from many extreme environments.</title>
        <authorList>
            <person name="Coleine C."/>
            <person name="Stajich J.E."/>
            <person name="Selbmann L."/>
        </authorList>
    </citation>
    <scope>NUCLEOTIDE SEQUENCE [LARGE SCALE GENOMIC DNA]</scope>
    <source>
        <strain evidence="2 3">CCFEE 536</strain>
    </source>
</reference>
<sequence length="76" mass="8758">MRQILSRLDPEAGQKEEARQKQVAASKRLQGVMSSREDEDLGYDERPRTEDLVLTPYEQTIAMEVVHPEEIPISFD</sequence>
<gene>
    <name evidence="2" type="primary">MSP1_3</name>
    <name evidence="2" type="ORF">LTR16_011406</name>
</gene>